<name>A0AAV2F7U8_9ROSI</name>
<feature type="region of interest" description="Disordered" evidence="2">
    <location>
        <begin position="54"/>
        <end position="89"/>
    </location>
</feature>
<proteinExistence type="predicted"/>
<keyword evidence="1" id="KW-0175">Coiled coil</keyword>
<accession>A0AAV2F7U8</accession>
<dbReference type="Pfam" id="PF03004">
    <property type="entry name" value="Transposase_24"/>
    <property type="match status" value="1"/>
</dbReference>
<dbReference type="Proteomes" id="UP001497516">
    <property type="component" value="Chromosome 6"/>
</dbReference>
<keyword evidence="4" id="KW-1185">Reference proteome</keyword>
<sequence length="203" mass="23628">MSSAHSSWQYREHKDFLALDDNQRGVYVPEGVDAEDWAQAVQYWISDDFKEMSKRNKQNREKVEGKNTCGSRTYGEVADNTRDPLTGNKKSHDEIYYALHTKKNKQGDILWPDPRSKAIYLKRKELVDAGSKLTCKEMVRVASGKPPPSRRGAKNKLILRAEIEAEVQQQYNVKLAEEKKKFEDRIARLQAKYEEEAREMHHE</sequence>
<feature type="coiled-coil region" evidence="1">
    <location>
        <begin position="172"/>
        <end position="199"/>
    </location>
</feature>
<dbReference type="EMBL" id="OZ034819">
    <property type="protein sequence ID" value="CAL1394102.1"/>
    <property type="molecule type" value="Genomic_DNA"/>
</dbReference>
<evidence type="ECO:0000313" key="4">
    <source>
        <dbReference type="Proteomes" id="UP001497516"/>
    </source>
</evidence>
<reference evidence="3 4" key="1">
    <citation type="submission" date="2024-04" db="EMBL/GenBank/DDBJ databases">
        <authorList>
            <person name="Fracassetti M."/>
        </authorList>
    </citation>
    <scope>NUCLEOTIDE SEQUENCE [LARGE SCALE GENOMIC DNA]</scope>
</reference>
<organism evidence="3 4">
    <name type="scientific">Linum trigynum</name>
    <dbReference type="NCBI Taxonomy" id="586398"/>
    <lineage>
        <taxon>Eukaryota</taxon>
        <taxon>Viridiplantae</taxon>
        <taxon>Streptophyta</taxon>
        <taxon>Embryophyta</taxon>
        <taxon>Tracheophyta</taxon>
        <taxon>Spermatophyta</taxon>
        <taxon>Magnoliopsida</taxon>
        <taxon>eudicotyledons</taxon>
        <taxon>Gunneridae</taxon>
        <taxon>Pentapetalae</taxon>
        <taxon>rosids</taxon>
        <taxon>fabids</taxon>
        <taxon>Malpighiales</taxon>
        <taxon>Linaceae</taxon>
        <taxon>Linum</taxon>
    </lineage>
</organism>
<dbReference type="InterPro" id="IPR004252">
    <property type="entry name" value="Probable_transposase_24"/>
</dbReference>
<gene>
    <name evidence="3" type="ORF">LTRI10_LOCUS34625</name>
</gene>
<evidence type="ECO:0000256" key="1">
    <source>
        <dbReference type="SAM" id="Coils"/>
    </source>
</evidence>
<protein>
    <submittedName>
        <fullName evidence="3">Uncharacterized protein</fullName>
    </submittedName>
</protein>
<evidence type="ECO:0000313" key="3">
    <source>
        <dbReference type="EMBL" id="CAL1394102.1"/>
    </source>
</evidence>
<evidence type="ECO:0000256" key="2">
    <source>
        <dbReference type="SAM" id="MobiDB-lite"/>
    </source>
</evidence>
<feature type="compositionally biased region" description="Basic and acidic residues" evidence="2">
    <location>
        <begin position="54"/>
        <end position="65"/>
    </location>
</feature>
<dbReference type="AlphaFoldDB" id="A0AAV2F7U8"/>